<dbReference type="GO" id="GO:0000155">
    <property type="term" value="F:phosphorelay sensor kinase activity"/>
    <property type="evidence" value="ECO:0007669"/>
    <property type="project" value="InterPro"/>
</dbReference>
<dbReference type="AlphaFoldDB" id="G8QX86"/>
<dbReference type="OrthoDB" id="9806130at2"/>
<evidence type="ECO:0000313" key="17">
    <source>
        <dbReference type="EMBL" id="AEV30671.1"/>
    </source>
</evidence>
<dbReference type="EMBL" id="CP003155">
    <property type="protein sequence ID" value="AEV30671.1"/>
    <property type="molecule type" value="Genomic_DNA"/>
</dbReference>
<comment type="catalytic activity">
    <reaction evidence="1">
        <text>ATP + protein L-histidine = ADP + protein N-phospho-L-histidine.</text>
        <dbReference type="EC" id="2.7.13.3"/>
    </reaction>
</comment>
<comment type="subcellular location">
    <subcellularLocation>
        <location evidence="2">Cell membrane</location>
        <topology evidence="2">Multi-pass membrane protein</topology>
    </subcellularLocation>
</comment>
<dbReference type="InterPro" id="IPR003594">
    <property type="entry name" value="HATPase_dom"/>
</dbReference>
<keyword evidence="8" id="KW-0547">Nucleotide-binding</keyword>
<dbReference type="PROSITE" id="PS50885">
    <property type="entry name" value="HAMP"/>
    <property type="match status" value="1"/>
</dbReference>
<evidence type="ECO:0000256" key="4">
    <source>
        <dbReference type="ARBA" id="ARBA00022475"/>
    </source>
</evidence>
<evidence type="ECO:0000259" key="15">
    <source>
        <dbReference type="PROSITE" id="PS50109"/>
    </source>
</evidence>
<keyword evidence="10" id="KW-0067">ATP-binding</keyword>
<dbReference type="KEGG" id="sgp:SpiGrapes_2921"/>
<protein>
    <recommendedName>
        <fullName evidence="3">histidine kinase</fullName>
        <ecNumber evidence="3">2.7.13.3</ecNumber>
    </recommendedName>
</protein>
<dbReference type="InterPro" id="IPR004358">
    <property type="entry name" value="Sig_transdc_His_kin-like_C"/>
</dbReference>
<dbReference type="InterPro" id="IPR003660">
    <property type="entry name" value="HAMP_dom"/>
</dbReference>
<feature type="domain" description="Histidine kinase" evidence="15">
    <location>
        <begin position="213"/>
        <end position="432"/>
    </location>
</feature>
<dbReference type="PANTHER" id="PTHR45528:SF1">
    <property type="entry name" value="SENSOR HISTIDINE KINASE CPXA"/>
    <property type="match status" value="1"/>
</dbReference>
<evidence type="ECO:0000256" key="7">
    <source>
        <dbReference type="ARBA" id="ARBA00022692"/>
    </source>
</evidence>
<dbReference type="Pfam" id="PF00672">
    <property type="entry name" value="HAMP"/>
    <property type="match status" value="1"/>
</dbReference>
<name>G8QX86_SPHPG</name>
<feature type="domain" description="HAMP" evidence="16">
    <location>
        <begin position="153"/>
        <end position="205"/>
    </location>
</feature>
<dbReference type="Pfam" id="PF02518">
    <property type="entry name" value="HATPase_c"/>
    <property type="match status" value="1"/>
</dbReference>
<keyword evidence="5" id="KW-0597">Phosphoprotein</keyword>
<dbReference type="GO" id="GO:0005524">
    <property type="term" value="F:ATP binding"/>
    <property type="evidence" value="ECO:0007669"/>
    <property type="project" value="UniProtKB-KW"/>
</dbReference>
<evidence type="ECO:0000256" key="6">
    <source>
        <dbReference type="ARBA" id="ARBA00022679"/>
    </source>
</evidence>
<gene>
    <name evidence="17" type="ordered locus">SpiGrapes_2921</name>
</gene>
<dbReference type="InterPro" id="IPR050398">
    <property type="entry name" value="HssS/ArlS-like"/>
</dbReference>
<dbReference type="InterPro" id="IPR003661">
    <property type="entry name" value="HisK_dim/P_dom"/>
</dbReference>
<evidence type="ECO:0000256" key="5">
    <source>
        <dbReference type="ARBA" id="ARBA00022553"/>
    </source>
</evidence>
<keyword evidence="9 17" id="KW-0418">Kinase</keyword>
<dbReference type="EC" id="2.7.13.3" evidence="3"/>
<dbReference type="InterPro" id="IPR036890">
    <property type="entry name" value="HATPase_C_sf"/>
</dbReference>
<evidence type="ECO:0000256" key="10">
    <source>
        <dbReference type="ARBA" id="ARBA00022840"/>
    </source>
</evidence>
<dbReference type="Gene3D" id="3.30.565.10">
    <property type="entry name" value="Histidine kinase-like ATPase, C-terminal domain"/>
    <property type="match status" value="1"/>
</dbReference>
<dbReference type="InterPro" id="IPR005467">
    <property type="entry name" value="His_kinase_dom"/>
</dbReference>
<dbReference type="SUPFAM" id="SSF55874">
    <property type="entry name" value="ATPase domain of HSP90 chaperone/DNA topoisomerase II/histidine kinase"/>
    <property type="match status" value="1"/>
</dbReference>
<dbReference type="CDD" id="cd00082">
    <property type="entry name" value="HisKA"/>
    <property type="match status" value="1"/>
</dbReference>
<evidence type="ECO:0000256" key="2">
    <source>
        <dbReference type="ARBA" id="ARBA00004651"/>
    </source>
</evidence>
<dbReference type="PRINTS" id="PR00344">
    <property type="entry name" value="BCTRLSENSOR"/>
</dbReference>
<dbReference type="RefSeq" id="WP_014271510.1">
    <property type="nucleotide sequence ID" value="NC_016633.1"/>
</dbReference>
<evidence type="ECO:0000313" key="18">
    <source>
        <dbReference type="Proteomes" id="UP000005632"/>
    </source>
</evidence>
<keyword evidence="4" id="KW-1003">Cell membrane</keyword>
<dbReference type="PROSITE" id="PS50109">
    <property type="entry name" value="HIS_KIN"/>
    <property type="match status" value="1"/>
</dbReference>
<evidence type="ECO:0000256" key="1">
    <source>
        <dbReference type="ARBA" id="ARBA00000085"/>
    </source>
</evidence>
<evidence type="ECO:0000256" key="13">
    <source>
        <dbReference type="ARBA" id="ARBA00023136"/>
    </source>
</evidence>
<sequence>MKLKNRFVIIILGAFVVPVLVSSLVVLFYSPSFLQYRFGITGNKALVQEIESVQSLDEIVAIAQQFPEEIFCYVFNADGDIVYHKGSVLNNVSLGKTIRKHLVFSKNIELPDGYLYSLMAGTDNNIFFMPFTGFVIMGSFILFLTILSSLTIRTINNSINQLEKGTRRIAQGDLETPIVIKGDDTFVSLANSFDLMRLKVKEEQDRQMRFFMGVSHDLKTPLASITGYSEALLDGLATDTKTQEKYVHIIHAKGKLLEQRISHLIGYIKLSNMAFRDELVERPLVPYLRDFVILQQDEANLQNYAFTADLAIDEAIRVAYDPDLLSRAMENLLQNSIRYGLPSKPVTMFCRYCDVGICLGFSNYYLQPLSPSLSEHMFEPFYRGDQARKGEGTGLGLASVKSIVDSHGWKVKGYSLLNEGKTIFEILIPLEK</sequence>
<keyword evidence="12" id="KW-0902">Two-component regulatory system</keyword>
<dbReference type="GO" id="GO:0005886">
    <property type="term" value="C:plasma membrane"/>
    <property type="evidence" value="ECO:0007669"/>
    <property type="project" value="UniProtKB-SubCell"/>
</dbReference>
<dbReference type="eggNOG" id="COG0642">
    <property type="taxonomic scope" value="Bacteria"/>
</dbReference>
<keyword evidence="13 14" id="KW-0472">Membrane</keyword>
<dbReference type="SUPFAM" id="SSF47384">
    <property type="entry name" value="Homodimeric domain of signal transducing histidine kinase"/>
    <property type="match status" value="1"/>
</dbReference>
<feature type="transmembrane region" description="Helical" evidence="14">
    <location>
        <begin position="126"/>
        <end position="147"/>
    </location>
</feature>
<evidence type="ECO:0000256" key="9">
    <source>
        <dbReference type="ARBA" id="ARBA00022777"/>
    </source>
</evidence>
<dbReference type="PANTHER" id="PTHR45528">
    <property type="entry name" value="SENSOR HISTIDINE KINASE CPXA"/>
    <property type="match status" value="1"/>
</dbReference>
<evidence type="ECO:0000256" key="12">
    <source>
        <dbReference type="ARBA" id="ARBA00023012"/>
    </source>
</evidence>
<dbReference type="SUPFAM" id="SSF158472">
    <property type="entry name" value="HAMP domain-like"/>
    <property type="match status" value="1"/>
</dbReference>
<organism evidence="17 18">
    <name type="scientific">Sphaerochaeta pleomorpha (strain ATCC BAA-1885 / DSM 22778 / Grapes)</name>
    <dbReference type="NCBI Taxonomy" id="158190"/>
    <lineage>
        <taxon>Bacteria</taxon>
        <taxon>Pseudomonadati</taxon>
        <taxon>Spirochaetota</taxon>
        <taxon>Spirochaetia</taxon>
        <taxon>Spirochaetales</taxon>
        <taxon>Sphaerochaetaceae</taxon>
        <taxon>Sphaerochaeta</taxon>
    </lineage>
</organism>
<reference evidence="17 18" key="1">
    <citation type="submission" date="2011-11" db="EMBL/GenBank/DDBJ databases">
        <title>Complete sequence of Spirochaeta sp. grapes.</title>
        <authorList>
            <consortium name="US DOE Joint Genome Institute"/>
            <person name="Lucas S."/>
            <person name="Han J."/>
            <person name="Lapidus A."/>
            <person name="Cheng J.-F."/>
            <person name="Goodwin L."/>
            <person name="Pitluck S."/>
            <person name="Peters L."/>
            <person name="Ovchinnikova G."/>
            <person name="Munk A.C."/>
            <person name="Detter J.C."/>
            <person name="Han C."/>
            <person name="Tapia R."/>
            <person name="Land M."/>
            <person name="Hauser L."/>
            <person name="Kyrpides N."/>
            <person name="Ivanova N."/>
            <person name="Pagani I."/>
            <person name="Ritalahtilisa K."/>
            <person name="Loeffler F."/>
            <person name="Woyke T."/>
        </authorList>
    </citation>
    <scope>NUCLEOTIDE SEQUENCE [LARGE SCALE GENOMIC DNA]</scope>
    <source>
        <strain evidence="18">ATCC BAA-1885 / DSM 22778 / Grapes</strain>
    </source>
</reference>
<evidence type="ECO:0000256" key="11">
    <source>
        <dbReference type="ARBA" id="ARBA00022989"/>
    </source>
</evidence>
<evidence type="ECO:0000259" key="16">
    <source>
        <dbReference type="PROSITE" id="PS50885"/>
    </source>
</evidence>
<keyword evidence="18" id="KW-1185">Reference proteome</keyword>
<dbReference type="CDD" id="cd00075">
    <property type="entry name" value="HATPase"/>
    <property type="match status" value="1"/>
</dbReference>
<keyword evidence="7 14" id="KW-0812">Transmembrane</keyword>
<dbReference type="CDD" id="cd06225">
    <property type="entry name" value="HAMP"/>
    <property type="match status" value="1"/>
</dbReference>
<dbReference type="Proteomes" id="UP000005632">
    <property type="component" value="Chromosome"/>
</dbReference>
<feature type="transmembrane region" description="Helical" evidence="14">
    <location>
        <begin position="7"/>
        <end position="29"/>
    </location>
</feature>
<proteinExistence type="predicted"/>
<accession>G8QX86</accession>
<dbReference type="STRING" id="158190.SpiGrapes_2921"/>
<dbReference type="SMART" id="SM00304">
    <property type="entry name" value="HAMP"/>
    <property type="match status" value="1"/>
</dbReference>
<dbReference type="InterPro" id="IPR036097">
    <property type="entry name" value="HisK_dim/P_sf"/>
</dbReference>
<dbReference type="SMART" id="SM00388">
    <property type="entry name" value="HisKA"/>
    <property type="match status" value="1"/>
</dbReference>
<evidence type="ECO:0000256" key="8">
    <source>
        <dbReference type="ARBA" id="ARBA00022741"/>
    </source>
</evidence>
<keyword evidence="11 14" id="KW-1133">Transmembrane helix</keyword>
<dbReference type="SMART" id="SM00387">
    <property type="entry name" value="HATPase_c"/>
    <property type="match status" value="1"/>
</dbReference>
<evidence type="ECO:0000256" key="3">
    <source>
        <dbReference type="ARBA" id="ARBA00012438"/>
    </source>
</evidence>
<dbReference type="HOGENOM" id="CLU_000445_89_6_12"/>
<evidence type="ECO:0000256" key="14">
    <source>
        <dbReference type="SAM" id="Phobius"/>
    </source>
</evidence>
<dbReference type="Gene3D" id="6.10.340.10">
    <property type="match status" value="1"/>
</dbReference>
<dbReference type="Gene3D" id="1.10.287.130">
    <property type="match status" value="1"/>
</dbReference>
<dbReference type="Pfam" id="PF00512">
    <property type="entry name" value="HisKA"/>
    <property type="match status" value="1"/>
</dbReference>
<keyword evidence="6" id="KW-0808">Transferase</keyword>